<dbReference type="NCBIfam" id="TIGR00472">
    <property type="entry name" value="pheT_bact"/>
    <property type="match status" value="1"/>
</dbReference>
<dbReference type="EC" id="6.1.1.20" evidence="12"/>
<dbReference type="SMART" id="SM00873">
    <property type="entry name" value="B3_4"/>
    <property type="match status" value="1"/>
</dbReference>
<dbReference type="InterPro" id="IPR036690">
    <property type="entry name" value="Fdx_antiC-bd_sf"/>
</dbReference>
<dbReference type="HAMAP" id="MF_00283">
    <property type="entry name" value="Phe_tRNA_synth_beta1"/>
    <property type="match status" value="1"/>
</dbReference>
<evidence type="ECO:0000256" key="10">
    <source>
        <dbReference type="ARBA" id="ARBA00023146"/>
    </source>
</evidence>
<dbReference type="PROSITE" id="PS51483">
    <property type="entry name" value="B5"/>
    <property type="match status" value="1"/>
</dbReference>
<dbReference type="SUPFAM" id="SSF54991">
    <property type="entry name" value="Anticodon-binding domain of PheRS"/>
    <property type="match status" value="1"/>
</dbReference>
<comment type="catalytic activity">
    <reaction evidence="11 12">
        <text>tRNA(Phe) + L-phenylalanine + ATP = L-phenylalanyl-tRNA(Phe) + AMP + diphosphate + H(+)</text>
        <dbReference type="Rhea" id="RHEA:19413"/>
        <dbReference type="Rhea" id="RHEA-COMP:9668"/>
        <dbReference type="Rhea" id="RHEA-COMP:9699"/>
        <dbReference type="ChEBI" id="CHEBI:15378"/>
        <dbReference type="ChEBI" id="CHEBI:30616"/>
        <dbReference type="ChEBI" id="CHEBI:33019"/>
        <dbReference type="ChEBI" id="CHEBI:58095"/>
        <dbReference type="ChEBI" id="CHEBI:78442"/>
        <dbReference type="ChEBI" id="CHEBI:78531"/>
        <dbReference type="ChEBI" id="CHEBI:456215"/>
        <dbReference type="EC" id="6.1.1.20"/>
    </reaction>
</comment>
<dbReference type="InterPro" id="IPR009061">
    <property type="entry name" value="DNA-bd_dom_put_sf"/>
</dbReference>
<evidence type="ECO:0000256" key="2">
    <source>
        <dbReference type="ARBA" id="ARBA00011209"/>
    </source>
</evidence>
<evidence type="ECO:0000256" key="7">
    <source>
        <dbReference type="ARBA" id="ARBA00022840"/>
    </source>
</evidence>
<dbReference type="InterPro" id="IPR020825">
    <property type="entry name" value="Phe-tRNA_synthase-like_B3/B4"/>
</dbReference>
<dbReference type="EMBL" id="PCRS01000022">
    <property type="protein sequence ID" value="PIP24949.1"/>
    <property type="molecule type" value="Genomic_DNA"/>
</dbReference>
<dbReference type="AlphaFoldDB" id="A0A2G9Z0F7"/>
<proteinExistence type="inferred from homology"/>
<dbReference type="Pfam" id="PF17759">
    <property type="entry name" value="tRNA_synthFbeta"/>
    <property type="match status" value="1"/>
</dbReference>
<evidence type="ECO:0000259" key="13">
    <source>
        <dbReference type="PROSITE" id="PS51447"/>
    </source>
</evidence>
<dbReference type="InterPro" id="IPR005121">
    <property type="entry name" value="Fdx_antiC-bd"/>
</dbReference>
<feature type="binding site" evidence="12">
    <location>
        <position position="362"/>
    </location>
    <ligand>
        <name>Mg(2+)</name>
        <dbReference type="ChEBI" id="CHEBI:18420"/>
        <note>shared with alpha subunit</note>
    </ligand>
</feature>
<dbReference type="InterPro" id="IPR005147">
    <property type="entry name" value="tRNA_synthase_B5-dom"/>
</dbReference>
<dbReference type="InterPro" id="IPR045060">
    <property type="entry name" value="Phe-tRNA-ligase_IIc_bsu"/>
</dbReference>
<dbReference type="GO" id="GO:0006432">
    <property type="term" value="P:phenylalanyl-tRNA aminoacylation"/>
    <property type="evidence" value="ECO:0007669"/>
    <property type="project" value="UniProtKB-UniRule"/>
</dbReference>
<keyword evidence="5 12" id="KW-0479">Metal-binding</keyword>
<keyword evidence="10 12" id="KW-0030">Aminoacyl-tRNA synthetase</keyword>
<name>A0A2G9Z0F7_9BACT</name>
<organism evidence="15 16">
    <name type="scientific">Candidatus Nealsonbacteria bacterium CG23_combo_of_CG06-09_8_20_14_all_36_12</name>
    <dbReference type="NCBI Taxonomy" id="1974718"/>
    <lineage>
        <taxon>Bacteria</taxon>
        <taxon>Candidatus Nealsoniibacteriota</taxon>
    </lineage>
</organism>
<dbReference type="Proteomes" id="UP000228681">
    <property type="component" value="Unassembled WGS sequence"/>
</dbReference>
<feature type="binding site" evidence="12">
    <location>
        <position position="358"/>
    </location>
    <ligand>
        <name>Mg(2+)</name>
        <dbReference type="ChEBI" id="CHEBI:18420"/>
        <note>shared with alpha subunit</note>
    </ligand>
</feature>
<comment type="subunit">
    <text evidence="2 12">Tetramer of two alpha and two beta subunits.</text>
</comment>
<evidence type="ECO:0000256" key="9">
    <source>
        <dbReference type="ARBA" id="ARBA00022917"/>
    </source>
</evidence>
<dbReference type="CDD" id="cd00769">
    <property type="entry name" value="PheRS_beta_core"/>
    <property type="match status" value="1"/>
</dbReference>
<dbReference type="PROSITE" id="PS51447">
    <property type="entry name" value="FDX_ACB"/>
    <property type="match status" value="1"/>
</dbReference>
<dbReference type="GO" id="GO:0005524">
    <property type="term" value="F:ATP binding"/>
    <property type="evidence" value="ECO:0007669"/>
    <property type="project" value="UniProtKB-UniRule"/>
</dbReference>
<evidence type="ECO:0000313" key="16">
    <source>
        <dbReference type="Proteomes" id="UP000228681"/>
    </source>
</evidence>
<comment type="cofactor">
    <cofactor evidence="12">
        <name>Mg(2+)</name>
        <dbReference type="ChEBI" id="CHEBI:18420"/>
    </cofactor>
    <text evidence="12">Binds 2 magnesium ions per tetramer.</text>
</comment>
<evidence type="ECO:0000256" key="4">
    <source>
        <dbReference type="ARBA" id="ARBA00022598"/>
    </source>
</evidence>
<dbReference type="InterPro" id="IPR041616">
    <property type="entry name" value="PheRS_beta_core"/>
</dbReference>
<dbReference type="SMART" id="SM00896">
    <property type="entry name" value="FDX-ACB"/>
    <property type="match status" value="1"/>
</dbReference>
<keyword evidence="8 12" id="KW-0460">Magnesium</keyword>
<keyword evidence="4 12" id="KW-0436">Ligase</keyword>
<dbReference type="SMART" id="SM00874">
    <property type="entry name" value="B5"/>
    <property type="match status" value="1"/>
</dbReference>
<dbReference type="Pfam" id="PF03483">
    <property type="entry name" value="B3_4"/>
    <property type="match status" value="1"/>
</dbReference>
<dbReference type="FunFam" id="3.50.40.10:FF:000001">
    <property type="entry name" value="Phenylalanine--tRNA ligase beta subunit"/>
    <property type="match status" value="1"/>
</dbReference>
<feature type="binding site" evidence="12">
    <location>
        <position position="361"/>
    </location>
    <ligand>
        <name>Mg(2+)</name>
        <dbReference type="ChEBI" id="CHEBI:18420"/>
        <note>shared with alpha subunit</note>
    </ligand>
</feature>
<dbReference type="Gene3D" id="3.30.70.380">
    <property type="entry name" value="Ferrodoxin-fold anticodon-binding domain"/>
    <property type="match status" value="1"/>
</dbReference>
<evidence type="ECO:0000313" key="15">
    <source>
        <dbReference type="EMBL" id="PIP24949.1"/>
    </source>
</evidence>
<dbReference type="GO" id="GO:0000287">
    <property type="term" value="F:magnesium ion binding"/>
    <property type="evidence" value="ECO:0007669"/>
    <property type="project" value="UniProtKB-UniRule"/>
</dbReference>
<comment type="subcellular location">
    <subcellularLocation>
        <location evidence="12">Cytoplasm</location>
    </subcellularLocation>
</comment>
<evidence type="ECO:0000256" key="5">
    <source>
        <dbReference type="ARBA" id="ARBA00022723"/>
    </source>
</evidence>
<comment type="similarity">
    <text evidence="1 12">Belongs to the phenylalanyl-tRNA synthetase beta subunit family. Type 1 subfamily.</text>
</comment>
<dbReference type="InterPro" id="IPR005146">
    <property type="entry name" value="B3/B4_tRNA-bd"/>
</dbReference>
<keyword evidence="7 12" id="KW-0067">ATP-binding</keyword>
<feature type="binding site" evidence="12">
    <location>
        <position position="352"/>
    </location>
    <ligand>
        <name>Mg(2+)</name>
        <dbReference type="ChEBI" id="CHEBI:18420"/>
        <note>shared with alpha subunit</note>
    </ligand>
</feature>
<reference evidence="15 16" key="1">
    <citation type="submission" date="2017-09" db="EMBL/GenBank/DDBJ databases">
        <title>Depth-based differentiation of microbial function through sediment-hosted aquifers and enrichment of novel symbionts in the deep terrestrial subsurface.</title>
        <authorList>
            <person name="Probst A.J."/>
            <person name="Ladd B."/>
            <person name="Jarett J.K."/>
            <person name="Geller-Mcgrath D.E."/>
            <person name="Sieber C.M."/>
            <person name="Emerson J.B."/>
            <person name="Anantharaman K."/>
            <person name="Thomas B.C."/>
            <person name="Malmstrom R."/>
            <person name="Stieglmeier M."/>
            <person name="Klingl A."/>
            <person name="Woyke T."/>
            <person name="Ryan C.M."/>
            <person name="Banfield J.F."/>
        </authorList>
    </citation>
    <scope>NUCLEOTIDE SEQUENCE [LARGE SCALE GENOMIC DNA]</scope>
    <source>
        <strain evidence="15">CG23_combo_of_CG06-09_8_20_14_all_36_12</strain>
    </source>
</reference>
<dbReference type="SUPFAM" id="SSF46955">
    <property type="entry name" value="Putative DNA-binding domain"/>
    <property type="match status" value="2"/>
</dbReference>
<evidence type="ECO:0000256" key="3">
    <source>
        <dbReference type="ARBA" id="ARBA00022490"/>
    </source>
</evidence>
<dbReference type="PANTHER" id="PTHR10947">
    <property type="entry name" value="PHENYLALANYL-TRNA SYNTHETASE BETA CHAIN AND LEUCINE-RICH REPEAT-CONTAINING PROTEIN 47"/>
    <property type="match status" value="1"/>
</dbReference>
<dbReference type="InterPro" id="IPR004532">
    <property type="entry name" value="Phe-tRNA-ligase_IIc_bsu_bact"/>
</dbReference>
<dbReference type="Pfam" id="PF03484">
    <property type="entry name" value="B5"/>
    <property type="match status" value="1"/>
</dbReference>
<dbReference type="InterPro" id="IPR045864">
    <property type="entry name" value="aa-tRNA-synth_II/BPL/LPL"/>
</dbReference>
<accession>A0A2G9Z0F7</accession>
<dbReference type="GO" id="GO:0004826">
    <property type="term" value="F:phenylalanine-tRNA ligase activity"/>
    <property type="evidence" value="ECO:0007669"/>
    <property type="project" value="UniProtKB-UniRule"/>
</dbReference>
<feature type="domain" description="B5" evidence="14">
    <location>
        <begin position="298"/>
        <end position="374"/>
    </location>
</feature>
<dbReference type="Pfam" id="PF03147">
    <property type="entry name" value="FDX-ACB"/>
    <property type="match status" value="1"/>
</dbReference>
<dbReference type="SUPFAM" id="SSF56037">
    <property type="entry name" value="PheT/TilS domain"/>
    <property type="match status" value="1"/>
</dbReference>
<dbReference type="GO" id="GO:0009328">
    <property type="term" value="C:phenylalanine-tRNA ligase complex"/>
    <property type="evidence" value="ECO:0007669"/>
    <property type="project" value="TreeGrafter"/>
</dbReference>
<protein>
    <recommendedName>
        <fullName evidence="12">Phenylalanine--tRNA ligase beta subunit</fullName>
        <ecNumber evidence="12">6.1.1.20</ecNumber>
    </recommendedName>
    <alternativeName>
        <fullName evidence="12">Phenylalanyl-tRNA synthetase beta subunit</fullName>
        <shortName evidence="12">PheRS</shortName>
    </alternativeName>
</protein>
<evidence type="ECO:0000256" key="12">
    <source>
        <dbReference type="HAMAP-Rule" id="MF_00283"/>
    </source>
</evidence>
<feature type="domain" description="FDX-ACB" evidence="13">
    <location>
        <begin position="585"/>
        <end position="676"/>
    </location>
</feature>
<dbReference type="PANTHER" id="PTHR10947:SF0">
    <property type="entry name" value="PHENYLALANINE--TRNA LIGASE BETA SUBUNIT"/>
    <property type="match status" value="1"/>
</dbReference>
<gene>
    <name evidence="12" type="primary">pheT</name>
    <name evidence="15" type="ORF">COX34_01445</name>
</gene>
<keyword evidence="6 12" id="KW-0547">Nucleotide-binding</keyword>
<sequence>MKFSYNWLKELTKTKFSPQKLAELLTLHSFEINEVKKVDKDYLVDIDVLPNRMPDCASHIGIARETTAITKSKIKNQKSKIIEDKKLKSKDLISVEVKDKDLCPRYCARVIMNIKVSPSPEWLKKRLKICGIQSINNIVDATNYVMLEMGQPLHAFDFDKLSKNKKTIIVRRTKKRERITTLDNKKYDLEENILVIADNKEPLAIAGIKGGKKAEIDSKTKNIILESANFDRLNIYRTSKRINLQTDASLRFGAGLDPNLASQAIDRVAALIQKIAGGKITRGIVDVYPQKPSTKFWWGTKRIKLDLDCVERLLGIKIPVKEIKNILKGLNFKLSKVEPWKVEVEVPIFRLDISIPEDLIEEIGRIYGYQKIPARFPIASLVPPKRNENIFWEDLIKNILKEAGFIEVYNYSFINEKQAEIFGKGNLIEVENPVSVEQKYLRPSLIPNLLKNVKKNLPYFKEIKIFELGKIFSKGQEKRMLTGVMTGDAFYQIKGIVDLLSNKLGISNIWYDDYKPTPEESAFYVWQPKICAEIKIDNQEFGFLGEIREKVLENFEIPGKIVIFDIDFEKLQKLATEEQEYRPISRHPAAVRDISILVPQEIRVEEILNKIYDAGGFLIRDVDLFDIYEEIKEGKKSLAFHLIFQAEDRTLSSQELNNLMEKIIKNLEKEPDWQVRR</sequence>
<evidence type="ECO:0000256" key="6">
    <source>
        <dbReference type="ARBA" id="ARBA00022741"/>
    </source>
</evidence>
<keyword evidence="3 12" id="KW-0963">Cytoplasm</keyword>
<dbReference type="Gene3D" id="3.50.40.10">
    <property type="entry name" value="Phenylalanyl-trna Synthetase, Chain B, domain 3"/>
    <property type="match status" value="1"/>
</dbReference>
<dbReference type="Gene3D" id="3.30.56.10">
    <property type="match status" value="2"/>
</dbReference>
<evidence type="ECO:0000256" key="1">
    <source>
        <dbReference type="ARBA" id="ARBA00008653"/>
    </source>
</evidence>
<evidence type="ECO:0000259" key="14">
    <source>
        <dbReference type="PROSITE" id="PS51483"/>
    </source>
</evidence>
<evidence type="ECO:0000256" key="8">
    <source>
        <dbReference type="ARBA" id="ARBA00022842"/>
    </source>
</evidence>
<dbReference type="GO" id="GO:0003723">
    <property type="term" value="F:RNA binding"/>
    <property type="evidence" value="ECO:0007669"/>
    <property type="project" value="InterPro"/>
</dbReference>
<dbReference type="SUPFAM" id="SSF55681">
    <property type="entry name" value="Class II aaRS and biotin synthetases"/>
    <property type="match status" value="1"/>
</dbReference>
<dbReference type="Gene3D" id="3.30.930.10">
    <property type="entry name" value="Bira Bifunctional Protein, Domain 2"/>
    <property type="match status" value="1"/>
</dbReference>
<comment type="caution">
    <text evidence="15">The sequence shown here is derived from an EMBL/GenBank/DDBJ whole genome shotgun (WGS) entry which is preliminary data.</text>
</comment>
<evidence type="ECO:0000256" key="11">
    <source>
        <dbReference type="ARBA" id="ARBA00049255"/>
    </source>
</evidence>
<keyword evidence="9 12" id="KW-0648">Protein biosynthesis</keyword>